<evidence type="ECO:0000313" key="2">
    <source>
        <dbReference type="Proteomes" id="UP000300879"/>
    </source>
</evidence>
<organism evidence="1 2">
    <name type="scientific">Paenibacillus algicola</name>
    <dbReference type="NCBI Taxonomy" id="2565926"/>
    <lineage>
        <taxon>Bacteria</taxon>
        <taxon>Bacillati</taxon>
        <taxon>Bacillota</taxon>
        <taxon>Bacilli</taxon>
        <taxon>Bacillales</taxon>
        <taxon>Paenibacillaceae</taxon>
        <taxon>Paenibacillus</taxon>
    </lineage>
</organism>
<dbReference type="Proteomes" id="UP000300879">
    <property type="component" value="Chromosome"/>
</dbReference>
<protein>
    <submittedName>
        <fullName evidence="1">Uncharacterized protein</fullName>
    </submittedName>
</protein>
<evidence type="ECO:0000313" key="1">
    <source>
        <dbReference type="EMBL" id="QCT01695.1"/>
    </source>
</evidence>
<reference evidence="1 2" key="1">
    <citation type="submission" date="2019-05" db="EMBL/GenBank/DDBJ databases">
        <authorList>
            <person name="Chen C."/>
        </authorList>
    </citation>
    <scope>NUCLEOTIDE SEQUENCE [LARGE SCALE GENOMIC DNA]</scope>
    <source>
        <strain evidence="1 2">HB172198</strain>
    </source>
</reference>
<gene>
    <name evidence="1" type="ORF">E6C60_0977</name>
</gene>
<dbReference type="EMBL" id="CP040396">
    <property type="protein sequence ID" value="QCT01695.1"/>
    <property type="molecule type" value="Genomic_DNA"/>
</dbReference>
<dbReference type="AlphaFoldDB" id="A0A4P8XH63"/>
<accession>A0A4P8XH63</accession>
<dbReference type="KEGG" id="palo:E6C60_0977"/>
<dbReference type="RefSeq" id="WP_217496384.1">
    <property type="nucleotide sequence ID" value="NZ_CP040396.1"/>
</dbReference>
<name>A0A4P8XH63_9BACL</name>
<keyword evidence="2" id="KW-1185">Reference proteome</keyword>
<sequence>MSDIQALRIEQQEGIRILFACESGSRVVSPSRTATTI</sequence>
<proteinExistence type="predicted"/>